<dbReference type="Pfam" id="PF02569">
    <property type="entry name" value="Pantoate_ligase"/>
    <property type="match status" value="1"/>
</dbReference>
<accession>A0A931GDU7</accession>
<comment type="subcellular location">
    <subcellularLocation>
        <location evidence="8">Cytoplasm</location>
    </subcellularLocation>
</comment>
<dbReference type="FunFam" id="3.30.1300.10:FF:000001">
    <property type="entry name" value="Pantothenate synthetase"/>
    <property type="match status" value="1"/>
</dbReference>
<feature type="active site" description="Proton donor" evidence="8">
    <location>
        <position position="37"/>
    </location>
</feature>
<evidence type="ECO:0000256" key="8">
    <source>
        <dbReference type="HAMAP-Rule" id="MF_00158"/>
    </source>
</evidence>
<evidence type="ECO:0000256" key="5">
    <source>
        <dbReference type="ARBA" id="ARBA00022741"/>
    </source>
</evidence>
<comment type="caution">
    <text evidence="9">The sequence shown here is derived from an EMBL/GenBank/DDBJ whole genome shotgun (WGS) entry which is preliminary data.</text>
</comment>
<keyword evidence="8" id="KW-0963">Cytoplasm</keyword>
<dbReference type="GO" id="GO:0005829">
    <property type="term" value="C:cytosol"/>
    <property type="evidence" value="ECO:0007669"/>
    <property type="project" value="TreeGrafter"/>
</dbReference>
<feature type="binding site" evidence="8">
    <location>
        <position position="153"/>
    </location>
    <ligand>
        <name>(R)-pantoate</name>
        <dbReference type="ChEBI" id="CHEBI:15980"/>
    </ligand>
</feature>
<feature type="binding site" evidence="8">
    <location>
        <position position="61"/>
    </location>
    <ligand>
        <name>beta-alanine</name>
        <dbReference type="ChEBI" id="CHEBI:57966"/>
    </ligand>
</feature>
<dbReference type="SUPFAM" id="SSF52374">
    <property type="entry name" value="Nucleotidylyl transferase"/>
    <property type="match status" value="1"/>
</dbReference>
<dbReference type="PANTHER" id="PTHR21299:SF1">
    <property type="entry name" value="PANTOATE--BETA-ALANINE LIGASE"/>
    <property type="match status" value="1"/>
</dbReference>
<feature type="binding site" evidence="8">
    <location>
        <begin position="30"/>
        <end position="37"/>
    </location>
    <ligand>
        <name>ATP</name>
        <dbReference type="ChEBI" id="CHEBI:30616"/>
    </ligand>
</feature>
<dbReference type="InterPro" id="IPR003721">
    <property type="entry name" value="Pantoate_ligase"/>
</dbReference>
<dbReference type="AlphaFoldDB" id="A0A931GDU7"/>
<comment type="pathway">
    <text evidence="1 8">Cofactor biosynthesis; (R)-pantothenate biosynthesis; (R)-pantothenate from (R)-pantoate and beta-alanine: step 1/1.</text>
</comment>
<dbReference type="FunFam" id="3.40.50.620:FF:000013">
    <property type="entry name" value="Pantothenate synthetase"/>
    <property type="match status" value="1"/>
</dbReference>
<dbReference type="Proteomes" id="UP000706172">
    <property type="component" value="Unassembled WGS sequence"/>
</dbReference>
<dbReference type="NCBIfam" id="TIGR00018">
    <property type="entry name" value="panC"/>
    <property type="match status" value="1"/>
</dbReference>
<dbReference type="InterPro" id="IPR004821">
    <property type="entry name" value="Cyt_trans-like"/>
</dbReference>
<dbReference type="HAMAP" id="MF_00158">
    <property type="entry name" value="PanC"/>
    <property type="match status" value="1"/>
</dbReference>
<dbReference type="EMBL" id="JACCQK010000326">
    <property type="protein sequence ID" value="MBG0779477.1"/>
    <property type="molecule type" value="Genomic_DNA"/>
</dbReference>
<dbReference type="NCBIfam" id="TIGR00125">
    <property type="entry name" value="cyt_tran_rel"/>
    <property type="match status" value="1"/>
</dbReference>
<reference evidence="9" key="1">
    <citation type="submission" date="2020-07" db="EMBL/GenBank/DDBJ databases">
        <title>Severe corrosion of carbon steel in oil field produced water can be linked to methanogenic archaea containing a special type of NiFe hydrogenase.</title>
        <authorList>
            <person name="Lahme S."/>
            <person name="Mand J."/>
            <person name="Longwell J."/>
            <person name="Smith R."/>
            <person name="Enning D."/>
        </authorList>
    </citation>
    <scope>NUCLEOTIDE SEQUENCE</scope>
    <source>
        <strain evidence="9">MIC098Bin6</strain>
    </source>
</reference>
<dbReference type="PANTHER" id="PTHR21299">
    <property type="entry name" value="CYTIDYLATE KINASE/PANTOATE-BETA-ALANINE LIGASE"/>
    <property type="match status" value="1"/>
</dbReference>
<gene>
    <name evidence="8" type="primary">panC</name>
    <name evidence="9" type="ORF">H0S81_06075</name>
</gene>
<dbReference type="CDD" id="cd00560">
    <property type="entry name" value="PanC"/>
    <property type="match status" value="1"/>
</dbReference>
<comment type="miscellaneous">
    <text evidence="8">The reaction proceeds by a bi uni uni bi ping pong mechanism.</text>
</comment>
<comment type="similarity">
    <text evidence="2 8">Belongs to the pantothenate synthetase family.</text>
</comment>
<dbReference type="EC" id="6.3.2.1" evidence="8"/>
<evidence type="ECO:0000256" key="2">
    <source>
        <dbReference type="ARBA" id="ARBA00009256"/>
    </source>
</evidence>
<comment type="subunit">
    <text evidence="8">Homodimer.</text>
</comment>
<evidence type="ECO:0000256" key="3">
    <source>
        <dbReference type="ARBA" id="ARBA00022598"/>
    </source>
</evidence>
<feature type="binding site" evidence="8">
    <location>
        <begin position="184"/>
        <end position="187"/>
    </location>
    <ligand>
        <name>ATP</name>
        <dbReference type="ChEBI" id="CHEBI:30616"/>
    </ligand>
</feature>
<comment type="function">
    <text evidence="8">Catalyzes the condensation of pantoate with beta-alanine in an ATP-dependent reaction via a pantoyl-adenylate intermediate.</text>
</comment>
<keyword evidence="6 8" id="KW-0067">ATP-binding</keyword>
<dbReference type="InterPro" id="IPR014729">
    <property type="entry name" value="Rossmann-like_a/b/a_fold"/>
</dbReference>
<keyword evidence="3 8" id="KW-0436">Ligase</keyword>
<dbReference type="Gene3D" id="3.30.1300.10">
    <property type="entry name" value="Pantoate-beta-alanine ligase, C-terminal domain"/>
    <property type="match status" value="1"/>
</dbReference>
<evidence type="ECO:0000256" key="6">
    <source>
        <dbReference type="ARBA" id="ARBA00022840"/>
    </source>
</evidence>
<dbReference type="GO" id="GO:0005524">
    <property type="term" value="F:ATP binding"/>
    <property type="evidence" value="ECO:0007669"/>
    <property type="project" value="UniProtKB-KW"/>
</dbReference>
<dbReference type="GO" id="GO:0015940">
    <property type="term" value="P:pantothenate biosynthetic process"/>
    <property type="evidence" value="ECO:0007669"/>
    <property type="project" value="UniProtKB-UniRule"/>
</dbReference>
<evidence type="ECO:0000256" key="4">
    <source>
        <dbReference type="ARBA" id="ARBA00022655"/>
    </source>
</evidence>
<keyword evidence="4 8" id="KW-0566">Pantothenate biosynthesis</keyword>
<dbReference type="InterPro" id="IPR042176">
    <property type="entry name" value="Pantoate_ligase_C"/>
</dbReference>
<feature type="binding site" evidence="8">
    <location>
        <begin position="147"/>
        <end position="150"/>
    </location>
    <ligand>
        <name>ATP</name>
        <dbReference type="ChEBI" id="CHEBI:30616"/>
    </ligand>
</feature>
<dbReference type="GO" id="GO:0004592">
    <property type="term" value="F:pantoate-beta-alanine ligase activity"/>
    <property type="evidence" value="ECO:0007669"/>
    <property type="project" value="UniProtKB-UniRule"/>
</dbReference>
<evidence type="ECO:0000313" key="10">
    <source>
        <dbReference type="Proteomes" id="UP000706172"/>
    </source>
</evidence>
<dbReference type="Gene3D" id="3.40.50.620">
    <property type="entry name" value="HUPs"/>
    <property type="match status" value="1"/>
</dbReference>
<proteinExistence type="inferred from homology"/>
<feature type="binding site" evidence="8">
    <location>
        <position position="61"/>
    </location>
    <ligand>
        <name>(R)-pantoate</name>
        <dbReference type="ChEBI" id="CHEBI:15980"/>
    </ligand>
</feature>
<protein>
    <recommendedName>
        <fullName evidence="8">Pantothenate synthetase</fullName>
        <shortName evidence="8">PS</shortName>
        <ecNumber evidence="8">6.3.2.1</ecNumber>
    </recommendedName>
    <alternativeName>
        <fullName evidence="8">Pantoate--beta-alanine ligase</fullName>
    </alternativeName>
    <alternativeName>
        <fullName evidence="8">Pantoate-activating enzyme</fullName>
    </alternativeName>
</protein>
<name>A0A931GDU7_9BACT</name>
<evidence type="ECO:0000313" key="9">
    <source>
        <dbReference type="EMBL" id="MBG0779477.1"/>
    </source>
</evidence>
<comment type="catalytic activity">
    <reaction evidence="7 8">
        <text>(R)-pantoate + beta-alanine + ATP = (R)-pantothenate + AMP + diphosphate + H(+)</text>
        <dbReference type="Rhea" id="RHEA:10912"/>
        <dbReference type="ChEBI" id="CHEBI:15378"/>
        <dbReference type="ChEBI" id="CHEBI:15980"/>
        <dbReference type="ChEBI" id="CHEBI:29032"/>
        <dbReference type="ChEBI" id="CHEBI:30616"/>
        <dbReference type="ChEBI" id="CHEBI:33019"/>
        <dbReference type="ChEBI" id="CHEBI:57966"/>
        <dbReference type="ChEBI" id="CHEBI:456215"/>
        <dbReference type="EC" id="6.3.2.1"/>
    </reaction>
</comment>
<keyword evidence="5 8" id="KW-0547">Nucleotide-binding</keyword>
<feature type="binding site" evidence="8">
    <location>
        <position position="176"/>
    </location>
    <ligand>
        <name>ATP</name>
        <dbReference type="ChEBI" id="CHEBI:30616"/>
    </ligand>
</feature>
<sequence length="281" mass="31324">MELIATIRDMTRFSETVRQKDQTIAFVPTMGFLHEGHLALMEKALTCADHLVVSIFVNPAQFGPSEDFSTYPRALEQDLEKCRKIGVSAVFTPTDEQMYPPGFETYVTLENLPFHLCGLSRPGFFKGVATVVTKLFNIVRPHTAVFGEKDFQQLTVIRRMVTDLNMGIDIVGVPIVREPDGLAMSSRNKYLTPAQRPHALLLSRCLETAENAVKNGERDAGKVLDLAGDILATGSDMRVDYLSLCDPETLEDVALIQKETLMAMAVWVGKTRLIDNRVLTF</sequence>
<evidence type="ECO:0000256" key="1">
    <source>
        <dbReference type="ARBA" id="ARBA00004990"/>
    </source>
</evidence>
<organism evidence="9 10">
    <name type="scientific">Desulfotignum balticum</name>
    <dbReference type="NCBI Taxonomy" id="115781"/>
    <lineage>
        <taxon>Bacteria</taxon>
        <taxon>Pseudomonadati</taxon>
        <taxon>Thermodesulfobacteriota</taxon>
        <taxon>Desulfobacteria</taxon>
        <taxon>Desulfobacterales</taxon>
        <taxon>Desulfobacteraceae</taxon>
        <taxon>Desulfotignum</taxon>
    </lineage>
</organism>
<evidence type="ECO:0000256" key="7">
    <source>
        <dbReference type="ARBA" id="ARBA00048258"/>
    </source>
</evidence>